<dbReference type="Proteomes" id="UP000178764">
    <property type="component" value="Unassembled WGS sequence"/>
</dbReference>
<evidence type="ECO:0000313" key="1">
    <source>
        <dbReference type="EMBL" id="OGD56941.1"/>
    </source>
</evidence>
<protein>
    <submittedName>
        <fullName evidence="1">Uncharacterized protein</fullName>
    </submittedName>
</protein>
<dbReference type="EMBL" id="MEZT01000009">
    <property type="protein sequence ID" value="OGD56941.1"/>
    <property type="molecule type" value="Genomic_DNA"/>
</dbReference>
<gene>
    <name evidence="1" type="ORF">A2V71_02995</name>
</gene>
<reference evidence="1 2" key="1">
    <citation type="journal article" date="2016" name="Nat. Commun.">
        <title>Thousands of microbial genomes shed light on interconnected biogeochemical processes in an aquifer system.</title>
        <authorList>
            <person name="Anantharaman K."/>
            <person name="Brown C.T."/>
            <person name="Hug L.A."/>
            <person name="Sharon I."/>
            <person name="Castelle C.J."/>
            <person name="Probst A.J."/>
            <person name="Thomas B.C."/>
            <person name="Singh A."/>
            <person name="Wilkins M.J."/>
            <person name="Karaoz U."/>
            <person name="Brodie E.L."/>
            <person name="Williams K.H."/>
            <person name="Hubbard S.S."/>
            <person name="Banfield J.F."/>
        </authorList>
    </citation>
    <scope>NUCLEOTIDE SEQUENCE [LARGE SCALE GENOMIC DNA]</scope>
</reference>
<evidence type="ECO:0000313" key="2">
    <source>
        <dbReference type="Proteomes" id="UP000178764"/>
    </source>
</evidence>
<sequence>MVINKMNDYLIEYKIKTLSELWEPFEYKGFSFKNWDFSGARGCFGDAWIVSRQIEAKNAQEAFLTFQNELNSIVERIGFISQCSTTINSQPFLILKLNSDEEKIFFFLNSKEVSPVPLHFTEEEKDALIKLEGFEKQDVFKYLNESTNTETYYTRLAMLVITLESIAGEKELTEKCKCGKERKIIVTDKDIIKTLLNDEAVFKAIFSYNGGLRNNLFHGKSITIDKDYAGVIYKKLVEHFNNQFKTKISTDVVDPQRTFGGNYMASRCFWKPRDVSAKIELKILCELPEDDFNHQFDIVVVENY</sequence>
<name>A0A1F5DPK1_9BACT</name>
<organism evidence="1 2">
    <name type="scientific">Candidatus Berkelbacteria bacterium RBG_13_40_8</name>
    <dbReference type="NCBI Taxonomy" id="1797467"/>
    <lineage>
        <taxon>Bacteria</taxon>
        <taxon>Candidatus Berkelbacteria</taxon>
    </lineage>
</organism>
<comment type="caution">
    <text evidence="1">The sequence shown here is derived from an EMBL/GenBank/DDBJ whole genome shotgun (WGS) entry which is preliminary data.</text>
</comment>
<accession>A0A1F5DPK1</accession>
<proteinExistence type="predicted"/>
<dbReference type="AlphaFoldDB" id="A0A1F5DPK1"/>